<reference evidence="2" key="1">
    <citation type="submission" date="2013-03" db="EMBL/GenBank/DDBJ databases">
        <authorList>
            <person name="Jeffery W."/>
            <person name="Warren W."/>
            <person name="Wilson R.K."/>
        </authorList>
    </citation>
    <scope>NUCLEOTIDE SEQUENCE</scope>
    <source>
        <strain evidence="2">female</strain>
    </source>
</reference>
<dbReference type="AlphaFoldDB" id="A0A3B1INY9"/>
<evidence type="ECO:0000313" key="2">
    <source>
        <dbReference type="Proteomes" id="UP000018467"/>
    </source>
</evidence>
<organism evidence="1 2">
    <name type="scientific">Astyanax mexicanus</name>
    <name type="common">Blind cave fish</name>
    <name type="synonym">Astyanax fasciatus mexicanus</name>
    <dbReference type="NCBI Taxonomy" id="7994"/>
    <lineage>
        <taxon>Eukaryota</taxon>
        <taxon>Metazoa</taxon>
        <taxon>Chordata</taxon>
        <taxon>Craniata</taxon>
        <taxon>Vertebrata</taxon>
        <taxon>Euteleostomi</taxon>
        <taxon>Actinopterygii</taxon>
        <taxon>Neopterygii</taxon>
        <taxon>Teleostei</taxon>
        <taxon>Ostariophysi</taxon>
        <taxon>Characiformes</taxon>
        <taxon>Characoidei</taxon>
        <taxon>Acestrorhamphidae</taxon>
        <taxon>Acestrorhamphinae</taxon>
        <taxon>Astyanax</taxon>
    </lineage>
</organism>
<dbReference type="Ensembl" id="ENSAMXT00000030162.1">
    <property type="protein sequence ID" value="ENSAMXP00000030979.1"/>
    <property type="gene ID" value="ENSAMXG00000038121.1"/>
</dbReference>
<evidence type="ECO:0000313" key="1">
    <source>
        <dbReference type="Ensembl" id="ENSAMXP00000030979.1"/>
    </source>
</evidence>
<reference evidence="1" key="4">
    <citation type="submission" date="2025-09" db="UniProtKB">
        <authorList>
            <consortium name="Ensembl"/>
        </authorList>
    </citation>
    <scope>IDENTIFICATION</scope>
</reference>
<sequence length="102" mass="10991">IHLVKKGFLAKYTTFGSGVIQTFSKSMFYLKSTCPFTLTRFTLSGVTCSITVQRNATGLMNSVEITVNKITTVLQDGKITVEGKAASGISSTIKVTRLCCIS</sequence>
<reference evidence="1" key="3">
    <citation type="submission" date="2025-08" db="UniProtKB">
        <authorList>
            <consortium name="Ensembl"/>
        </authorList>
    </citation>
    <scope>IDENTIFICATION</scope>
</reference>
<protein>
    <submittedName>
        <fullName evidence="1">Uncharacterized protein</fullName>
    </submittedName>
</protein>
<dbReference type="Bgee" id="ENSAMXG00000038121">
    <property type="expression patterns" value="Expressed in olfactory epithelium and 4 other cell types or tissues"/>
</dbReference>
<dbReference type="GeneTree" id="ENSGT00940000165245"/>
<keyword evidence="2" id="KW-1185">Reference proteome</keyword>
<proteinExistence type="predicted"/>
<dbReference type="Proteomes" id="UP000018467">
    <property type="component" value="Unassembled WGS sequence"/>
</dbReference>
<name>A0A3B1INY9_ASTMX</name>
<accession>A0A3B1INY9</accession>
<reference evidence="2" key="2">
    <citation type="journal article" date="2014" name="Nat. Commun.">
        <title>The cavefish genome reveals candidate genes for eye loss.</title>
        <authorList>
            <person name="McGaugh S.E."/>
            <person name="Gross J.B."/>
            <person name="Aken B."/>
            <person name="Blin M."/>
            <person name="Borowsky R."/>
            <person name="Chalopin D."/>
            <person name="Hinaux H."/>
            <person name="Jeffery W.R."/>
            <person name="Keene A."/>
            <person name="Ma L."/>
            <person name="Minx P."/>
            <person name="Murphy D."/>
            <person name="O'Quin K.E."/>
            <person name="Retaux S."/>
            <person name="Rohner N."/>
            <person name="Searle S.M."/>
            <person name="Stahl B.A."/>
            <person name="Tabin C."/>
            <person name="Volff J.N."/>
            <person name="Yoshizawa M."/>
            <person name="Warren W.C."/>
        </authorList>
    </citation>
    <scope>NUCLEOTIDE SEQUENCE [LARGE SCALE GENOMIC DNA]</scope>
    <source>
        <strain evidence="2">female</strain>
    </source>
</reference>